<gene>
    <name evidence="8" type="ORF">B9Z65_4216</name>
</gene>
<feature type="compositionally biased region" description="Polar residues" evidence="6">
    <location>
        <begin position="318"/>
        <end position="330"/>
    </location>
</feature>
<evidence type="ECO:0000256" key="2">
    <source>
        <dbReference type="ARBA" id="ARBA00023015"/>
    </source>
</evidence>
<dbReference type="InterPro" id="IPR020956">
    <property type="entry name" value="TF_Aft1_OSM"/>
</dbReference>
<dbReference type="InterPro" id="IPR021755">
    <property type="entry name" value="TF_Aft1_HRA"/>
</dbReference>
<dbReference type="GO" id="GO:0003677">
    <property type="term" value="F:DNA binding"/>
    <property type="evidence" value="ECO:0007669"/>
    <property type="project" value="UniProtKB-KW"/>
</dbReference>
<dbReference type="SMART" id="SM00338">
    <property type="entry name" value="BRLZ"/>
    <property type="match status" value="1"/>
</dbReference>
<dbReference type="AlphaFoldDB" id="A0A2P7Z255"/>
<dbReference type="InterPro" id="IPR046347">
    <property type="entry name" value="bZIP_sf"/>
</dbReference>
<accession>A0A2P7Z255</accession>
<evidence type="ECO:0000313" key="9">
    <source>
        <dbReference type="Proteomes" id="UP000243723"/>
    </source>
</evidence>
<dbReference type="Pfam" id="PF11787">
    <property type="entry name" value="Aft1_HRR"/>
    <property type="match status" value="1"/>
</dbReference>
<evidence type="ECO:0000256" key="5">
    <source>
        <dbReference type="ARBA" id="ARBA00023242"/>
    </source>
</evidence>
<evidence type="ECO:0000256" key="3">
    <source>
        <dbReference type="ARBA" id="ARBA00023125"/>
    </source>
</evidence>
<evidence type="ECO:0000313" key="8">
    <source>
        <dbReference type="EMBL" id="PSK42302.1"/>
    </source>
</evidence>
<dbReference type="Pfam" id="PF11785">
    <property type="entry name" value="Aft1_OSA"/>
    <property type="match status" value="1"/>
</dbReference>
<dbReference type="FunFam" id="1.20.5.170:FF:000053">
    <property type="entry name" value="BZIP transcription factor AtfA"/>
    <property type="match status" value="1"/>
</dbReference>
<comment type="subcellular location">
    <subcellularLocation>
        <location evidence="1">Nucleus</location>
    </subcellularLocation>
</comment>
<feature type="compositionally biased region" description="Polar residues" evidence="6">
    <location>
        <begin position="169"/>
        <end position="178"/>
    </location>
</feature>
<comment type="caution">
    <text evidence="8">The sequence shown here is derived from an EMBL/GenBank/DDBJ whole genome shotgun (WGS) entry which is preliminary data.</text>
</comment>
<dbReference type="InterPro" id="IPR004827">
    <property type="entry name" value="bZIP"/>
</dbReference>
<feature type="compositionally biased region" description="Polar residues" evidence="6">
    <location>
        <begin position="342"/>
        <end position="367"/>
    </location>
</feature>
<keyword evidence="2" id="KW-0805">Transcription regulation</keyword>
<feature type="compositionally biased region" description="Polar residues" evidence="6">
    <location>
        <begin position="69"/>
        <end position="85"/>
    </location>
</feature>
<dbReference type="InterPro" id="IPR051027">
    <property type="entry name" value="bZIP_transcription_factors"/>
</dbReference>
<feature type="compositionally biased region" description="Basic and acidic residues" evidence="6">
    <location>
        <begin position="42"/>
        <end position="51"/>
    </location>
</feature>
<feature type="compositionally biased region" description="Low complexity" evidence="6">
    <location>
        <begin position="261"/>
        <end position="270"/>
    </location>
</feature>
<feature type="compositionally biased region" description="Low complexity" evidence="6">
    <location>
        <begin position="121"/>
        <end position="139"/>
    </location>
</feature>
<name>A0A2P7Z255_9PEZI</name>
<dbReference type="GO" id="GO:0003700">
    <property type="term" value="F:DNA-binding transcription factor activity"/>
    <property type="evidence" value="ECO:0007669"/>
    <property type="project" value="InterPro"/>
</dbReference>
<dbReference type="GO" id="GO:0005634">
    <property type="term" value="C:nucleus"/>
    <property type="evidence" value="ECO:0007669"/>
    <property type="project" value="UniProtKB-SubCell"/>
</dbReference>
<feature type="region of interest" description="Disordered" evidence="6">
    <location>
        <begin position="226"/>
        <end position="273"/>
    </location>
</feature>
<keyword evidence="4" id="KW-0804">Transcription</keyword>
<keyword evidence="3" id="KW-0238">DNA-binding</keyword>
<keyword evidence="5" id="KW-0539">Nucleus</keyword>
<dbReference type="SUPFAM" id="SSF57959">
    <property type="entry name" value="Leucine zipper domain"/>
    <property type="match status" value="1"/>
</dbReference>
<dbReference type="Gene3D" id="1.20.5.170">
    <property type="match status" value="1"/>
</dbReference>
<evidence type="ECO:0000256" key="1">
    <source>
        <dbReference type="ARBA" id="ARBA00004123"/>
    </source>
</evidence>
<dbReference type="CDD" id="cd14687">
    <property type="entry name" value="bZIP_ATF2"/>
    <property type="match status" value="1"/>
</dbReference>
<sequence>MSVATQRMSDNLGKTMPSPQTKKSQLKSEDTQKQIPSIVQPDDVKEEKKEGASQSTNAPLAPPPRPSQAGENNNNQDYFGQNGQKQEGKDYFNKEPNPFESAFGAPSDTPGKPQLPGVGSLTSPAPLLGGTTPGWPGSLRSGPLSPAMLTGPTNNDYFNSDHHFAGSFPTPNESSLRTGLTPGGGGSMFPQPSPNSQAMFNAIQSGGATPGTLDFHRTAMHARAANQGGNNFNMPANAATSQPQDANIQPNLDSKSFPATNNQHNQQNQREQFEQHDANDAANGLFMLAQSRGGNQQQGQQYPPPQQASQMNYMSNAQHMNNQGHSNEASPTVAKRGAKGSIGSNISGSTQNEDGFSESGMSDSKPATRNKGKKGNNAKGGNNRRKAEETPSKASNKRQKGNGGNAVQQEPDDMPSDDEDEPQVDANGKKLTDEEKRKNFLERNRIAALKCRQRKKQWLANLQQKVEIYSTENDALAGTVTQLREEIVGLKTLLLAHKDCPVSQAQGISGMAMQNIAGDAQGYGNPYGMGMPQGMGQHGMPGQPNMQRR</sequence>
<feature type="region of interest" description="Disordered" evidence="6">
    <location>
        <begin position="169"/>
        <end position="195"/>
    </location>
</feature>
<dbReference type="Pfam" id="PF00170">
    <property type="entry name" value="bZIP_1"/>
    <property type="match status" value="1"/>
</dbReference>
<feature type="compositionally biased region" description="Polar residues" evidence="6">
    <location>
        <begin position="227"/>
        <end position="260"/>
    </location>
</feature>
<evidence type="ECO:0000259" key="7">
    <source>
        <dbReference type="PROSITE" id="PS50217"/>
    </source>
</evidence>
<protein>
    <submittedName>
        <fullName evidence="8">Transcription factor atf1</fullName>
    </submittedName>
</protein>
<dbReference type="InterPro" id="IPR021756">
    <property type="entry name" value="TF_Aft1_HRR"/>
</dbReference>
<reference evidence="8 9" key="1">
    <citation type="submission" date="2017-05" db="EMBL/GenBank/DDBJ databases">
        <title>Draft genome sequence of Elsinoe australis.</title>
        <authorList>
            <person name="Cheng Q."/>
        </authorList>
    </citation>
    <scope>NUCLEOTIDE SEQUENCE [LARGE SCALE GENOMIC DNA]</scope>
    <source>
        <strain evidence="8 9">NL1</strain>
    </source>
</reference>
<dbReference type="Pfam" id="PF11786">
    <property type="entry name" value="Aft1_HRA"/>
    <property type="match status" value="1"/>
</dbReference>
<feature type="region of interest" description="Disordered" evidence="6">
    <location>
        <begin position="318"/>
        <end position="436"/>
    </location>
</feature>
<dbReference type="Proteomes" id="UP000243723">
    <property type="component" value="Unassembled WGS sequence"/>
</dbReference>
<feature type="compositionally biased region" description="Basic and acidic residues" evidence="6">
    <location>
        <begin position="427"/>
        <end position="436"/>
    </location>
</feature>
<dbReference type="PROSITE" id="PS50217">
    <property type="entry name" value="BZIP"/>
    <property type="match status" value="1"/>
</dbReference>
<dbReference type="OrthoDB" id="295274at2759"/>
<dbReference type="PANTHER" id="PTHR19304">
    <property type="entry name" value="CYCLIC-AMP RESPONSE ELEMENT BINDING PROTEIN"/>
    <property type="match status" value="1"/>
</dbReference>
<dbReference type="STRING" id="40998.A0A2P7Z255"/>
<evidence type="ECO:0000256" key="4">
    <source>
        <dbReference type="ARBA" id="ARBA00023163"/>
    </source>
</evidence>
<proteinExistence type="predicted"/>
<keyword evidence="9" id="KW-1185">Reference proteome</keyword>
<feature type="domain" description="BZIP" evidence="7">
    <location>
        <begin position="434"/>
        <end position="497"/>
    </location>
</feature>
<feature type="region of interest" description="Disordered" evidence="6">
    <location>
        <begin position="1"/>
        <end position="152"/>
    </location>
</feature>
<dbReference type="EMBL" id="NHZQ01000335">
    <property type="protein sequence ID" value="PSK42302.1"/>
    <property type="molecule type" value="Genomic_DNA"/>
</dbReference>
<organism evidence="8 9">
    <name type="scientific">Elsinoe australis</name>
    <dbReference type="NCBI Taxonomy" id="40998"/>
    <lineage>
        <taxon>Eukaryota</taxon>
        <taxon>Fungi</taxon>
        <taxon>Dikarya</taxon>
        <taxon>Ascomycota</taxon>
        <taxon>Pezizomycotina</taxon>
        <taxon>Dothideomycetes</taxon>
        <taxon>Dothideomycetidae</taxon>
        <taxon>Myriangiales</taxon>
        <taxon>Elsinoaceae</taxon>
        <taxon>Elsinoe</taxon>
    </lineage>
</organism>
<evidence type="ECO:0000256" key="6">
    <source>
        <dbReference type="SAM" id="MobiDB-lite"/>
    </source>
</evidence>
<feature type="compositionally biased region" description="Acidic residues" evidence="6">
    <location>
        <begin position="410"/>
        <end position="423"/>
    </location>
</feature>